<feature type="compositionally biased region" description="Acidic residues" evidence="1">
    <location>
        <begin position="83"/>
        <end position="105"/>
    </location>
</feature>
<proteinExistence type="predicted"/>
<dbReference type="AlphaFoldDB" id="A0ABD5X5P1"/>
<evidence type="ECO:0008006" key="4">
    <source>
        <dbReference type="Google" id="ProtNLM"/>
    </source>
</evidence>
<evidence type="ECO:0000313" key="2">
    <source>
        <dbReference type="EMBL" id="MFC7125814.1"/>
    </source>
</evidence>
<dbReference type="EMBL" id="JBHSZQ010000009">
    <property type="protein sequence ID" value="MFC7125814.1"/>
    <property type="molecule type" value="Genomic_DNA"/>
</dbReference>
<reference evidence="2 3" key="1">
    <citation type="journal article" date="2014" name="Int. J. Syst. Evol. Microbiol.">
        <title>Complete genome sequence of Corynebacterium casei LMG S-19264T (=DSM 44701T), isolated from a smear-ripened cheese.</title>
        <authorList>
            <consortium name="US DOE Joint Genome Institute (JGI-PGF)"/>
            <person name="Walter F."/>
            <person name="Albersmeier A."/>
            <person name="Kalinowski J."/>
            <person name="Ruckert C."/>
        </authorList>
    </citation>
    <scope>NUCLEOTIDE SEQUENCE [LARGE SCALE GENOMIC DNA]</scope>
    <source>
        <strain evidence="2 3">CGMCC 4.7215</strain>
    </source>
</reference>
<gene>
    <name evidence="2" type="ORF">ACFQJ7_07145</name>
</gene>
<protein>
    <recommendedName>
        <fullName evidence="4">Chemotaxis protein</fullName>
    </recommendedName>
</protein>
<dbReference type="RefSeq" id="WP_267638684.1">
    <property type="nucleotide sequence ID" value="NZ_JAODIY010000018.1"/>
</dbReference>
<organism evidence="2 3">
    <name type="scientific">Halovenus rubra</name>
    <dbReference type="NCBI Taxonomy" id="869890"/>
    <lineage>
        <taxon>Archaea</taxon>
        <taxon>Methanobacteriati</taxon>
        <taxon>Methanobacteriota</taxon>
        <taxon>Stenosarchaea group</taxon>
        <taxon>Halobacteria</taxon>
        <taxon>Halobacteriales</taxon>
        <taxon>Haloarculaceae</taxon>
        <taxon>Halovenus</taxon>
    </lineage>
</organism>
<evidence type="ECO:0000313" key="3">
    <source>
        <dbReference type="Proteomes" id="UP001596414"/>
    </source>
</evidence>
<feature type="compositionally biased region" description="Gly residues" evidence="1">
    <location>
        <begin position="1"/>
        <end position="10"/>
    </location>
</feature>
<feature type="compositionally biased region" description="Polar residues" evidence="1">
    <location>
        <begin position="27"/>
        <end position="40"/>
    </location>
</feature>
<feature type="region of interest" description="Disordered" evidence="1">
    <location>
        <begin position="1"/>
        <end position="105"/>
    </location>
</feature>
<accession>A0ABD5X5P1</accession>
<sequence length="105" mass="10398">MTGSDGADGGGVDDDVEDEDLDELHPVSSSLRTAQEQEGGTSRVVEADDGQTESKGSGGGSELDELAPVASGVRTTQSQPVADDLDAAGDDGDAGASDEESGGDD</sequence>
<comment type="caution">
    <text evidence="2">The sequence shown here is derived from an EMBL/GenBank/DDBJ whole genome shotgun (WGS) entry which is preliminary data.</text>
</comment>
<dbReference type="Proteomes" id="UP001596414">
    <property type="component" value="Unassembled WGS sequence"/>
</dbReference>
<feature type="compositionally biased region" description="Acidic residues" evidence="1">
    <location>
        <begin position="11"/>
        <end position="22"/>
    </location>
</feature>
<name>A0ABD5X5P1_9EURY</name>
<evidence type="ECO:0000256" key="1">
    <source>
        <dbReference type="SAM" id="MobiDB-lite"/>
    </source>
</evidence>